<organism evidence="7">
    <name type="scientific">freshwater metagenome</name>
    <dbReference type="NCBI Taxonomy" id="449393"/>
    <lineage>
        <taxon>unclassified sequences</taxon>
        <taxon>metagenomes</taxon>
        <taxon>ecological metagenomes</taxon>
    </lineage>
</organism>
<dbReference type="PANTHER" id="PTHR46743:SF2">
    <property type="entry name" value="TEICHOIC ACIDS EXPORT ATP-BINDING PROTEIN TAGH"/>
    <property type="match status" value="1"/>
</dbReference>
<dbReference type="GO" id="GO:0016887">
    <property type="term" value="F:ATP hydrolysis activity"/>
    <property type="evidence" value="ECO:0007669"/>
    <property type="project" value="InterPro"/>
</dbReference>
<dbReference type="GO" id="GO:0016020">
    <property type="term" value="C:membrane"/>
    <property type="evidence" value="ECO:0007669"/>
    <property type="project" value="InterPro"/>
</dbReference>
<dbReference type="InterPro" id="IPR027417">
    <property type="entry name" value="P-loop_NTPase"/>
</dbReference>
<dbReference type="SMART" id="SM00382">
    <property type="entry name" value="AAA"/>
    <property type="match status" value="1"/>
</dbReference>
<name>A0A6J7IL58_9ZZZZ</name>
<dbReference type="InterPro" id="IPR003439">
    <property type="entry name" value="ABC_transporter-like_ATP-bd"/>
</dbReference>
<dbReference type="AlphaFoldDB" id="A0A6J7IL58"/>
<dbReference type="InterPro" id="IPR050683">
    <property type="entry name" value="Bact_Polysacc_Export_ATP-bd"/>
</dbReference>
<proteinExistence type="inferred from homology"/>
<dbReference type="GO" id="GO:0140359">
    <property type="term" value="F:ABC-type transporter activity"/>
    <property type="evidence" value="ECO:0007669"/>
    <property type="project" value="InterPro"/>
</dbReference>
<feature type="domain" description="ABC transporter" evidence="6">
    <location>
        <begin position="68"/>
        <end position="291"/>
    </location>
</feature>
<comment type="similarity">
    <text evidence="1">Belongs to the ABC transporter superfamily.</text>
</comment>
<dbReference type="PROSITE" id="PS00211">
    <property type="entry name" value="ABC_TRANSPORTER_1"/>
    <property type="match status" value="1"/>
</dbReference>
<dbReference type="InterPro" id="IPR003593">
    <property type="entry name" value="AAA+_ATPase"/>
</dbReference>
<dbReference type="InterPro" id="IPR017871">
    <property type="entry name" value="ABC_transporter-like_CS"/>
</dbReference>
<accession>A0A6J7IL58</accession>
<dbReference type="InterPro" id="IPR015860">
    <property type="entry name" value="ABC_transpr_TagH-like"/>
</dbReference>
<evidence type="ECO:0000256" key="4">
    <source>
        <dbReference type="ARBA" id="ARBA00022840"/>
    </source>
</evidence>
<evidence type="ECO:0000256" key="1">
    <source>
        <dbReference type="ARBA" id="ARBA00005417"/>
    </source>
</evidence>
<dbReference type="GO" id="GO:0005524">
    <property type="term" value="F:ATP binding"/>
    <property type="evidence" value="ECO:0007669"/>
    <property type="project" value="UniProtKB-KW"/>
</dbReference>
<evidence type="ECO:0000259" key="6">
    <source>
        <dbReference type="PROSITE" id="PS50893"/>
    </source>
</evidence>
<evidence type="ECO:0000256" key="2">
    <source>
        <dbReference type="ARBA" id="ARBA00022448"/>
    </source>
</evidence>
<keyword evidence="4" id="KW-0067">ATP-binding</keyword>
<evidence type="ECO:0000256" key="3">
    <source>
        <dbReference type="ARBA" id="ARBA00022741"/>
    </source>
</evidence>
<protein>
    <submittedName>
        <fullName evidence="7">Unannotated protein</fullName>
    </submittedName>
</protein>
<evidence type="ECO:0000313" key="7">
    <source>
        <dbReference type="EMBL" id="CAB4931520.1"/>
    </source>
</evidence>
<dbReference type="PROSITE" id="PS50893">
    <property type="entry name" value="ABC_TRANSPORTER_2"/>
    <property type="match status" value="1"/>
</dbReference>
<dbReference type="Gene3D" id="3.40.50.300">
    <property type="entry name" value="P-loop containing nucleotide triphosphate hydrolases"/>
    <property type="match status" value="1"/>
</dbReference>
<reference evidence="7" key="1">
    <citation type="submission" date="2020-05" db="EMBL/GenBank/DDBJ databases">
        <authorList>
            <person name="Chiriac C."/>
            <person name="Salcher M."/>
            <person name="Ghai R."/>
            <person name="Kavagutti S V."/>
        </authorList>
    </citation>
    <scope>NUCLEOTIDE SEQUENCE</scope>
</reference>
<sequence>MADLPVLSEEDFDDRAMSTGPVENGVRSKPLELGDPTVIVDDVFITYRVQGNGGAKTSVPGVATAQALRRRLTGKGGAGPGIQYVKAVRGVSFVAHKGEAIGLLGRNGSGKSTILKGIAGLLPPTKGRVYTSAQPALLSVGGALVSTLTGERNIRLGALALGMSPEEADLRVEEIAEFAGIGRFISMPMTTYSSGMKARLRFAIAASVTHDILLIDEALATGDADFKARSSQRIRELRDHAGTVFLVSHSTGVVRETCQRAIWMEQGKIVMDGDAETVIKEYEKDMNSHLGRQAGAAG</sequence>
<feature type="region of interest" description="Disordered" evidence="5">
    <location>
        <begin position="1"/>
        <end position="28"/>
    </location>
</feature>
<dbReference type="Pfam" id="PF00005">
    <property type="entry name" value="ABC_tran"/>
    <property type="match status" value="1"/>
</dbReference>
<keyword evidence="2" id="KW-0813">Transport</keyword>
<gene>
    <name evidence="7" type="ORF">UFOPK3773_00273</name>
</gene>
<dbReference type="CDD" id="cd03220">
    <property type="entry name" value="ABC_KpsT_Wzt"/>
    <property type="match status" value="1"/>
</dbReference>
<dbReference type="PANTHER" id="PTHR46743">
    <property type="entry name" value="TEICHOIC ACIDS EXPORT ATP-BINDING PROTEIN TAGH"/>
    <property type="match status" value="1"/>
</dbReference>
<evidence type="ECO:0000256" key="5">
    <source>
        <dbReference type="SAM" id="MobiDB-lite"/>
    </source>
</evidence>
<dbReference type="EMBL" id="CAFBNF010000015">
    <property type="protein sequence ID" value="CAB4931520.1"/>
    <property type="molecule type" value="Genomic_DNA"/>
</dbReference>
<keyword evidence="3" id="KW-0547">Nucleotide-binding</keyword>
<dbReference type="SUPFAM" id="SSF52540">
    <property type="entry name" value="P-loop containing nucleoside triphosphate hydrolases"/>
    <property type="match status" value="1"/>
</dbReference>